<evidence type="ECO:0000313" key="2">
    <source>
        <dbReference type="Proteomes" id="UP000035213"/>
    </source>
</evidence>
<reference evidence="1 2" key="1">
    <citation type="submission" date="2014-11" db="EMBL/GenBank/DDBJ databases">
        <authorList>
            <person name="Park G.-S."/>
            <person name="Hong S.-J."/>
            <person name="Jung B.K."/>
            <person name="Khan A.R."/>
            <person name="Kwak Y."/>
            <person name="Shin J.-H."/>
        </authorList>
    </citation>
    <scope>NUCLEOTIDE SEQUENCE [LARGE SCALE GENOMIC DNA]</scope>
    <source>
        <strain evidence="1 2">DSM 27622</strain>
    </source>
</reference>
<dbReference type="KEGG" id="cgn:OK18_17145"/>
<dbReference type="EMBL" id="CP009928">
    <property type="protein sequence ID" value="AKK74104.1"/>
    <property type="molecule type" value="Genomic_DNA"/>
</dbReference>
<name>A0A0G3M5J2_CHRGL</name>
<organism evidence="1 2">
    <name type="scientific">Chryseobacterium gallinarum</name>
    <dbReference type="NCBI Taxonomy" id="1324352"/>
    <lineage>
        <taxon>Bacteria</taxon>
        <taxon>Pseudomonadati</taxon>
        <taxon>Bacteroidota</taxon>
        <taxon>Flavobacteriia</taxon>
        <taxon>Flavobacteriales</taxon>
        <taxon>Weeksellaceae</taxon>
        <taxon>Chryseobacterium group</taxon>
        <taxon>Chryseobacterium</taxon>
    </lineage>
</organism>
<sequence>MDCQKIIKTLRHKDFIKIDNKGNWFEEGAAIYAKEIKDNIFLLFVILKGIHIENIQALIAHFDCFSSIGLKEPEQIMFYLSIKDKQDLHYFDQYLKTSDN</sequence>
<accession>A0A0G3M5J2</accession>
<dbReference type="PATRIC" id="fig|1324352.5.peg.3584"/>
<gene>
    <name evidence="1" type="ORF">OK18_17145</name>
</gene>
<dbReference type="AlphaFoldDB" id="A0A0G3M5J2"/>
<dbReference type="RefSeq" id="WP_053328796.1">
    <property type="nucleotide sequence ID" value="NZ_CP009928.1"/>
</dbReference>
<proteinExistence type="predicted"/>
<dbReference type="OrthoDB" id="1273088at2"/>
<protein>
    <submittedName>
        <fullName evidence="1">Uncharacterized protein</fullName>
    </submittedName>
</protein>
<dbReference type="STRING" id="1324352.OK18_17145"/>
<evidence type="ECO:0000313" key="1">
    <source>
        <dbReference type="EMBL" id="AKK74104.1"/>
    </source>
</evidence>
<dbReference type="Proteomes" id="UP000035213">
    <property type="component" value="Chromosome"/>
</dbReference>